<name>S8C4Z6_DACHA</name>
<proteinExistence type="predicted"/>
<reference evidence="2" key="2">
    <citation type="submission" date="2013-04" db="EMBL/GenBank/DDBJ databases">
        <title>Genomic mechanisms accounting for the adaptation to parasitism in nematode-trapping fungi.</title>
        <authorList>
            <person name="Ahren D.G."/>
        </authorList>
    </citation>
    <scope>NUCLEOTIDE SEQUENCE [LARGE SCALE GENOMIC DNA]</scope>
    <source>
        <strain evidence="2">CBS 200.50</strain>
    </source>
</reference>
<accession>S8C4Z6</accession>
<dbReference type="EMBL" id="AQGS01000096">
    <property type="protein sequence ID" value="EPS42797.1"/>
    <property type="molecule type" value="Genomic_DNA"/>
</dbReference>
<reference evidence="1 2" key="1">
    <citation type="journal article" date="2013" name="PLoS Genet.">
        <title>Genomic mechanisms accounting for the adaptation to parasitism in nematode-trapping fungi.</title>
        <authorList>
            <person name="Meerupati T."/>
            <person name="Andersson K.M."/>
            <person name="Friman E."/>
            <person name="Kumar D."/>
            <person name="Tunlid A."/>
            <person name="Ahren D."/>
        </authorList>
    </citation>
    <scope>NUCLEOTIDE SEQUENCE [LARGE SCALE GENOMIC DNA]</scope>
    <source>
        <strain evidence="1 2">CBS 200.50</strain>
    </source>
</reference>
<evidence type="ECO:0000313" key="1">
    <source>
        <dbReference type="EMBL" id="EPS42797.1"/>
    </source>
</evidence>
<dbReference type="Proteomes" id="UP000015100">
    <property type="component" value="Unassembled WGS sequence"/>
</dbReference>
<dbReference type="OrthoDB" id="9986861at2759"/>
<evidence type="ECO:0000313" key="2">
    <source>
        <dbReference type="Proteomes" id="UP000015100"/>
    </source>
</evidence>
<protein>
    <submittedName>
        <fullName evidence="1">Uncharacterized protein</fullName>
    </submittedName>
</protein>
<dbReference type="AlphaFoldDB" id="S8C4Z6"/>
<keyword evidence="2" id="KW-1185">Reference proteome</keyword>
<sequence>MAPQTVFFTGLPYNHHTLPGWGWPPERVKSGLENAVGILLKEGYDAIGYFIAPEQGIKVFEDKLLEQHWDAVIIGWGVRGNPELTPWLEDMVNCIHEKALKTKIMFNWNPESTIDTVRRNIPVRDESDIVAMRAVFEKSGIEGRITFGKYDMPEENGSKNA</sequence>
<organism evidence="1 2">
    <name type="scientific">Dactylellina haptotyla (strain CBS 200.50)</name>
    <name type="common">Nematode-trapping fungus</name>
    <name type="synonym">Monacrosporium haptotylum</name>
    <dbReference type="NCBI Taxonomy" id="1284197"/>
    <lineage>
        <taxon>Eukaryota</taxon>
        <taxon>Fungi</taxon>
        <taxon>Dikarya</taxon>
        <taxon>Ascomycota</taxon>
        <taxon>Pezizomycotina</taxon>
        <taxon>Orbiliomycetes</taxon>
        <taxon>Orbiliales</taxon>
        <taxon>Orbiliaceae</taxon>
        <taxon>Dactylellina</taxon>
    </lineage>
</organism>
<dbReference type="HOGENOM" id="CLU_1704210_0_0_1"/>
<dbReference type="OMA" id="NCIHEKA"/>
<gene>
    <name evidence="1" type="ORF">H072_3123</name>
</gene>
<comment type="caution">
    <text evidence="1">The sequence shown here is derived from an EMBL/GenBank/DDBJ whole genome shotgun (WGS) entry which is preliminary data.</text>
</comment>
<dbReference type="eggNOG" id="ENOG502SEUB">
    <property type="taxonomic scope" value="Eukaryota"/>
</dbReference>